<accession>A0A9D5H466</accession>
<evidence type="ECO:0000313" key="3">
    <source>
        <dbReference type="Proteomes" id="UP001085076"/>
    </source>
</evidence>
<protein>
    <submittedName>
        <fullName evidence="2">Uncharacterized protein</fullName>
    </submittedName>
</protein>
<feature type="compositionally biased region" description="Low complexity" evidence="1">
    <location>
        <begin position="160"/>
        <end position="173"/>
    </location>
</feature>
<reference evidence="2" key="1">
    <citation type="submission" date="2021-03" db="EMBL/GenBank/DDBJ databases">
        <authorList>
            <person name="Li Z."/>
            <person name="Yang C."/>
        </authorList>
    </citation>
    <scope>NUCLEOTIDE SEQUENCE</scope>
    <source>
        <strain evidence="2">Dzin_1.0</strain>
        <tissue evidence="2">Leaf</tissue>
    </source>
</reference>
<gene>
    <name evidence="2" type="ORF">J5N97_027676</name>
</gene>
<evidence type="ECO:0000313" key="2">
    <source>
        <dbReference type="EMBL" id="KAJ0962554.1"/>
    </source>
</evidence>
<dbReference type="Proteomes" id="UP001085076">
    <property type="component" value="Miscellaneous, Linkage group lg09"/>
</dbReference>
<name>A0A9D5H466_9LILI</name>
<reference evidence="2" key="2">
    <citation type="journal article" date="2022" name="Hortic Res">
        <title>The genome of Dioscorea zingiberensis sheds light on the biosynthesis, origin and evolution of the medicinally important diosgenin saponins.</title>
        <authorList>
            <person name="Li Y."/>
            <person name="Tan C."/>
            <person name="Li Z."/>
            <person name="Guo J."/>
            <person name="Li S."/>
            <person name="Chen X."/>
            <person name="Wang C."/>
            <person name="Dai X."/>
            <person name="Yang H."/>
            <person name="Song W."/>
            <person name="Hou L."/>
            <person name="Xu J."/>
            <person name="Tong Z."/>
            <person name="Xu A."/>
            <person name="Yuan X."/>
            <person name="Wang W."/>
            <person name="Yang Q."/>
            <person name="Chen L."/>
            <person name="Sun Z."/>
            <person name="Wang K."/>
            <person name="Pan B."/>
            <person name="Chen J."/>
            <person name="Bao Y."/>
            <person name="Liu F."/>
            <person name="Qi X."/>
            <person name="Gang D.R."/>
            <person name="Wen J."/>
            <person name="Li J."/>
        </authorList>
    </citation>
    <scope>NUCLEOTIDE SEQUENCE</scope>
    <source>
        <strain evidence="2">Dzin_1.0</strain>
    </source>
</reference>
<sequence length="197" mass="21833">MPRQHFQAAEWNRVLSCFVVVLHLPISKRLVFLSKLPELAGKNRSIKSCYSDRHSFPVRRSSRGNAGQPRRSFASDRPRWGTIAEEEEQGGSDLIVDYVKVFVGRTSSLLFGSIETKEHGTSTPLSHLPRLAKTARPARRCARPGQSASLSARPPDEQPSYASEAPAKAAQASRRLQPESSALAQNCQRLVAAQRCR</sequence>
<evidence type="ECO:0000256" key="1">
    <source>
        <dbReference type="SAM" id="MobiDB-lite"/>
    </source>
</evidence>
<dbReference type="EMBL" id="JAGGNH010000009">
    <property type="protein sequence ID" value="KAJ0962554.1"/>
    <property type="molecule type" value="Genomic_DNA"/>
</dbReference>
<feature type="region of interest" description="Disordered" evidence="1">
    <location>
        <begin position="56"/>
        <end position="81"/>
    </location>
</feature>
<dbReference type="AlphaFoldDB" id="A0A9D5H466"/>
<organism evidence="2 3">
    <name type="scientific">Dioscorea zingiberensis</name>
    <dbReference type="NCBI Taxonomy" id="325984"/>
    <lineage>
        <taxon>Eukaryota</taxon>
        <taxon>Viridiplantae</taxon>
        <taxon>Streptophyta</taxon>
        <taxon>Embryophyta</taxon>
        <taxon>Tracheophyta</taxon>
        <taxon>Spermatophyta</taxon>
        <taxon>Magnoliopsida</taxon>
        <taxon>Liliopsida</taxon>
        <taxon>Dioscoreales</taxon>
        <taxon>Dioscoreaceae</taxon>
        <taxon>Dioscorea</taxon>
    </lineage>
</organism>
<comment type="caution">
    <text evidence="2">The sequence shown here is derived from an EMBL/GenBank/DDBJ whole genome shotgun (WGS) entry which is preliminary data.</text>
</comment>
<keyword evidence="3" id="KW-1185">Reference proteome</keyword>
<feature type="region of interest" description="Disordered" evidence="1">
    <location>
        <begin position="118"/>
        <end position="182"/>
    </location>
</feature>
<proteinExistence type="predicted"/>